<organism evidence="2 3">
    <name type="scientific">Lacisediminihabitans profunda</name>
    <dbReference type="NCBI Taxonomy" id="2594790"/>
    <lineage>
        <taxon>Bacteria</taxon>
        <taxon>Bacillati</taxon>
        <taxon>Actinomycetota</taxon>
        <taxon>Actinomycetes</taxon>
        <taxon>Micrococcales</taxon>
        <taxon>Microbacteriaceae</taxon>
        <taxon>Lacisediminihabitans</taxon>
    </lineage>
</organism>
<gene>
    <name evidence="2" type="ORF">FVP33_01155</name>
</gene>
<keyword evidence="3" id="KW-1185">Reference proteome</keyword>
<evidence type="ECO:0000256" key="1">
    <source>
        <dbReference type="SAM" id="MobiDB-lite"/>
    </source>
</evidence>
<evidence type="ECO:0000313" key="2">
    <source>
        <dbReference type="EMBL" id="TXN32711.1"/>
    </source>
</evidence>
<accession>A0A5C8UVU0</accession>
<feature type="compositionally biased region" description="Low complexity" evidence="1">
    <location>
        <begin position="1"/>
        <end position="24"/>
    </location>
</feature>
<reference evidence="2 3" key="1">
    <citation type="submission" date="2019-08" db="EMBL/GenBank/DDBJ databases">
        <title>Bacterial whole genome sequence for Glaciihabitans sp. CHu50b-6-2.</title>
        <authorList>
            <person name="Jin L."/>
        </authorList>
    </citation>
    <scope>NUCLEOTIDE SEQUENCE [LARGE SCALE GENOMIC DNA]</scope>
    <source>
        <strain evidence="2 3">CHu50b-6-2</strain>
    </source>
</reference>
<sequence>MSVRWPGRGRTGRVSTGSRGSRPPQSTPGHRADRVVGAAGSRIAVIRGVRVGATAEPDDTSRQSPDSAIPERVQRILEFEHQRWRHAGAKEEAIRTQFGLSAARYYQLLNAALDDPGSLVFDPMLVMRLQRMRDARTQARSARRVGDQSATDHS</sequence>
<dbReference type="EMBL" id="VRMG01000002">
    <property type="protein sequence ID" value="TXN32711.1"/>
    <property type="molecule type" value="Genomic_DNA"/>
</dbReference>
<evidence type="ECO:0000313" key="3">
    <source>
        <dbReference type="Proteomes" id="UP000321379"/>
    </source>
</evidence>
<proteinExistence type="predicted"/>
<dbReference type="InterPro" id="IPR021678">
    <property type="entry name" value="DUF3263"/>
</dbReference>
<protein>
    <submittedName>
        <fullName evidence="2">DUF3263 domain-containing protein</fullName>
    </submittedName>
</protein>
<dbReference type="AlphaFoldDB" id="A0A5C8UVU0"/>
<comment type="caution">
    <text evidence="2">The sequence shown here is derived from an EMBL/GenBank/DDBJ whole genome shotgun (WGS) entry which is preliminary data.</text>
</comment>
<dbReference type="Pfam" id="PF11662">
    <property type="entry name" value="DUF3263"/>
    <property type="match status" value="1"/>
</dbReference>
<feature type="region of interest" description="Disordered" evidence="1">
    <location>
        <begin position="1"/>
        <end position="69"/>
    </location>
</feature>
<dbReference type="Proteomes" id="UP000321379">
    <property type="component" value="Unassembled WGS sequence"/>
</dbReference>
<name>A0A5C8UVU0_9MICO</name>